<dbReference type="InterPro" id="IPR032698">
    <property type="entry name" value="SirB1_N"/>
</dbReference>
<evidence type="ECO:0000313" key="3">
    <source>
        <dbReference type="EMBL" id="SFV35587.1"/>
    </source>
</evidence>
<dbReference type="EMBL" id="FPCJ01000001">
    <property type="protein sequence ID" value="SFV35587.1"/>
    <property type="molecule type" value="Genomic_DNA"/>
</dbReference>
<sequence>MADEREINALLHLLDDPDQEVFDTVADRLVHLGKEIIPSLESVWENTPNEAIQERIEWLIHRVHLQELLAAMKAWAGQPDDLLKGSLLVDKYQYPDLAEEQVLKSIEKLKRNIWLELNNYLTPVEQINVMNGMLYSYFGIKGIESTDKQYRQKNHFFIHQLVESRKGSSIIIGILYQYLCEKLDIPVKAVQIPQQYVLAYFEMEDAPWLYARTPSPQSRIQFFIDPVQGQIYSHKDIETYLKRIDAVETDRYYEPLSNKQIIQKLIRELAKCYPQSEYPNRRYELYHLAALLDD</sequence>
<dbReference type="AlphaFoldDB" id="A0A1I7NLS1"/>
<dbReference type="RefSeq" id="WP_092460583.1">
    <property type="nucleotide sequence ID" value="NZ_FPCJ01000001.1"/>
</dbReference>
<feature type="domain" description="Protein SirB1 N-terminal" evidence="2">
    <location>
        <begin position="101"/>
        <end position="267"/>
    </location>
</feature>
<dbReference type="STRING" id="1393122.SAMN05660895_2265"/>
<reference evidence="4" key="1">
    <citation type="submission" date="2016-10" db="EMBL/GenBank/DDBJ databases">
        <authorList>
            <person name="Varghese N."/>
            <person name="Submissions S."/>
        </authorList>
    </citation>
    <scope>NUCLEOTIDE SEQUENCE [LARGE SCALE GENOMIC DNA]</scope>
    <source>
        <strain evidence="4">DSM 14807</strain>
    </source>
</reference>
<protein>
    <submittedName>
        <fullName evidence="3">Transglutaminase-like superfamily protein</fullName>
    </submittedName>
</protein>
<comment type="similarity">
    <text evidence="1">Belongs to the UPF0162 family.</text>
</comment>
<gene>
    <name evidence="3" type="ORF">SAMN05660895_2265</name>
</gene>
<dbReference type="OrthoDB" id="188084at2"/>
<dbReference type="Proteomes" id="UP000199537">
    <property type="component" value="Unassembled WGS sequence"/>
</dbReference>
<proteinExistence type="inferred from homology"/>
<accession>A0A1I7NLS1</accession>
<name>A0A1I7NLS1_9BACT</name>
<organism evidence="3 4">
    <name type="scientific">Thermoflavifilum thermophilum</name>
    <dbReference type="NCBI Taxonomy" id="1393122"/>
    <lineage>
        <taxon>Bacteria</taxon>
        <taxon>Pseudomonadati</taxon>
        <taxon>Bacteroidota</taxon>
        <taxon>Chitinophagia</taxon>
        <taxon>Chitinophagales</taxon>
        <taxon>Chitinophagaceae</taxon>
        <taxon>Thermoflavifilum</taxon>
    </lineage>
</organism>
<evidence type="ECO:0000256" key="1">
    <source>
        <dbReference type="ARBA" id="ARBA00007100"/>
    </source>
</evidence>
<dbReference type="Pfam" id="PF13369">
    <property type="entry name" value="Transglut_core2"/>
    <property type="match status" value="1"/>
</dbReference>
<evidence type="ECO:0000259" key="2">
    <source>
        <dbReference type="Pfam" id="PF13369"/>
    </source>
</evidence>
<evidence type="ECO:0000313" key="4">
    <source>
        <dbReference type="Proteomes" id="UP000199537"/>
    </source>
</evidence>
<keyword evidence="4" id="KW-1185">Reference proteome</keyword>